<reference evidence="8 9" key="1">
    <citation type="submission" date="2020-05" db="EMBL/GenBank/DDBJ databases">
        <title>FDA dAtabase for Regulatory Grade micrObial Sequences (FDA-ARGOS): Supporting development and validation of Infectious Disease Dx tests.</title>
        <authorList>
            <person name="Pederson C."/>
            <person name="Tallon L."/>
            <person name="Sadzewicz L."/>
            <person name="Zhao X."/>
            <person name="Vavikolanu K."/>
            <person name="Mehta A."/>
            <person name="Aluvathingal J."/>
            <person name="Nadendla S."/>
            <person name="Myers T."/>
            <person name="Yan Y."/>
            <person name="Sichtig H."/>
        </authorList>
    </citation>
    <scope>NUCLEOTIDE SEQUENCE [LARGE SCALE GENOMIC DNA]</scope>
    <source>
        <strain evidence="8 9">FDAARGOS_764</strain>
    </source>
</reference>
<keyword evidence="4 7" id="KW-0812">Transmembrane</keyword>
<gene>
    <name evidence="8" type="ORF">FOC70_08945</name>
</gene>
<evidence type="ECO:0000256" key="5">
    <source>
        <dbReference type="ARBA" id="ARBA00022989"/>
    </source>
</evidence>
<evidence type="ECO:0000256" key="7">
    <source>
        <dbReference type="RuleBase" id="RU363032"/>
    </source>
</evidence>
<feature type="transmembrane region" description="Helical" evidence="7">
    <location>
        <begin position="104"/>
        <end position="129"/>
    </location>
</feature>
<dbReference type="PROSITE" id="PS50928">
    <property type="entry name" value="ABC_TM1"/>
    <property type="match status" value="1"/>
</dbReference>
<dbReference type="InterPro" id="IPR000515">
    <property type="entry name" value="MetI-like"/>
</dbReference>
<keyword evidence="3" id="KW-1003">Cell membrane</keyword>
<evidence type="ECO:0000256" key="2">
    <source>
        <dbReference type="ARBA" id="ARBA00022448"/>
    </source>
</evidence>
<dbReference type="InterPro" id="IPR025966">
    <property type="entry name" value="OppC_N"/>
</dbReference>
<evidence type="ECO:0000256" key="1">
    <source>
        <dbReference type="ARBA" id="ARBA00004651"/>
    </source>
</evidence>
<feature type="transmembrane region" description="Helical" evidence="7">
    <location>
        <begin position="141"/>
        <end position="160"/>
    </location>
</feature>
<comment type="similarity">
    <text evidence="7">Belongs to the binding-protein-dependent transport system permease family.</text>
</comment>
<dbReference type="SUPFAM" id="SSF161098">
    <property type="entry name" value="MetI-like"/>
    <property type="match status" value="1"/>
</dbReference>
<keyword evidence="2 7" id="KW-0813">Transport</keyword>
<accession>A0A133N0K4</accession>
<keyword evidence="6 7" id="KW-0472">Membrane</keyword>
<dbReference type="GO" id="GO:0005886">
    <property type="term" value="C:plasma membrane"/>
    <property type="evidence" value="ECO:0007669"/>
    <property type="project" value="UniProtKB-SubCell"/>
</dbReference>
<proteinExistence type="inferred from homology"/>
<protein>
    <submittedName>
        <fullName evidence="8">ABC transporter permease</fullName>
    </submittedName>
</protein>
<dbReference type="Pfam" id="PF12911">
    <property type="entry name" value="OppC_N"/>
    <property type="match status" value="1"/>
</dbReference>
<feature type="transmembrane region" description="Helical" evidence="7">
    <location>
        <begin position="42"/>
        <end position="63"/>
    </location>
</feature>
<feature type="transmembrane region" description="Helical" evidence="7">
    <location>
        <begin position="166"/>
        <end position="185"/>
    </location>
</feature>
<organism evidence="8 9">
    <name type="scientific">Finegoldia magna</name>
    <name type="common">Peptostreptococcus magnus</name>
    <dbReference type="NCBI Taxonomy" id="1260"/>
    <lineage>
        <taxon>Bacteria</taxon>
        <taxon>Bacillati</taxon>
        <taxon>Bacillota</taxon>
        <taxon>Tissierellia</taxon>
        <taxon>Tissierellales</taxon>
        <taxon>Peptoniphilaceae</taxon>
        <taxon>Finegoldia</taxon>
    </lineage>
</organism>
<dbReference type="InterPro" id="IPR050366">
    <property type="entry name" value="BP-dependent_transpt_permease"/>
</dbReference>
<evidence type="ECO:0000313" key="8">
    <source>
        <dbReference type="EMBL" id="QKH80469.1"/>
    </source>
</evidence>
<evidence type="ECO:0000256" key="3">
    <source>
        <dbReference type="ARBA" id="ARBA00022475"/>
    </source>
</evidence>
<name>A0A133N0K4_FINMA</name>
<dbReference type="EMBL" id="CP054000">
    <property type="protein sequence ID" value="QKH80469.1"/>
    <property type="molecule type" value="Genomic_DNA"/>
</dbReference>
<dbReference type="PANTHER" id="PTHR43386">
    <property type="entry name" value="OLIGOPEPTIDE TRANSPORT SYSTEM PERMEASE PROTEIN APPC"/>
    <property type="match status" value="1"/>
</dbReference>
<sequence>MEKIDQSKFKRLSDDDRTSEFIARPVVTYWSDAWRRFKENKAALVAFIILVFLVVMVIIGPMLTGYSHEQLVGEVNLSPSGKFWFGTDELGRDIFTRIWRGGRISIIIGLAGAIIGTVIGSIYGAASAFFGGKVDTIMMRIVEILISIPYLLLVIILRLALNSNGVGTLILAMTITGWCGLARLVRGQILSLKEQDYIMAARVLGVSNKDIIIKHLIPNTLNVILVSISFDIPGYIFGEAFLSYLGLGVQPPETSWGLMCSQAQQVFQFYPYQLFFPALMIGLTMLSFTLLGDGLRDALDPNLRQ</sequence>
<evidence type="ECO:0000313" key="9">
    <source>
        <dbReference type="Proteomes" id="UP000502899"/>
    </source>
</evidence>
<keyword evidence="5 7" id="KW-1133">Transmembrane helix</keyword>
<feature type="transmembrane region" description="Helical" evidence="7">
    <location>
        <begin position="274"/>
        <end position="295"/>
    </location>
</feature>
<dbReference type="PANTHER" id="PTHR43386:SF22">
    <property type="entry name" value="OLIGOPEPTIDE TRANSPORT SYSTEM PERMEASE PROTEIN OPPC"/>
    <property type="match status" value="1"/>
</dbReference>
<dbReference type="AlphaFoldDB" id="A0A133N0K4"/>
<evidence type="ECO:0000256" key="6">
    <source>
        <dbReference type="ARBA" id="ARBA00023136"/>
    </source>
</evidence>
<dbReference type="InterPro" id="IPR035906">
    <property type="entry name" value="MetI-like_sf"/>
</dbReference>
<dbReference type="GO" id="GO:0055085">
    <property type="term" value="P:transmembrane transport"/>
    <property type="evidence" value="ECO:0007669"/>
    <property type="project" value="InterPro"/>
</dbReference>
<comment type="subcellular location">
    <subcellularLocation>
        <location evidence="1 7">Cell membrane</location>
        <topology evidence="1 7">Multi-pass membrane protein</topology>
    </subcellularLocation>
</comment>
<dbReference type="Pfam" id="PF00528">
    <property type="entry name" value="BPD_transp_1"/>
    <property type="match status" value="1"/>
</dbReference>
<dbReference type="CDD" id="cd06261">
    <property type="entry name" value="TM_PBP2"/>
    <property type="match status" value="1"/>
</dbReference>
<dbReference type="Proteomes" id="UP000502899">
    <property type="component" value="Chromosome"/>
</dbReference>
<dbReference type="Gene3D" id="1.10.3720.10">
    <property type="entry name" value="MetI-like"/>
    <property type="match status" value="1"/>
</dbReference>
<dbReference type="RefSeq" id="WP_002842361.1">
    <property type="nucleotide sequence ID" value="NZ_CAMPWK010000002.1"/>
</dbReference>
<evidence type="ECO:0000256" key="4">
    <source>
        <dbReference type="ARBA" id="ARBA00022692"/>
    </source>
</evidence>